<dbReference type="PROSITE" id="PS50943">
    <property type="entry name" value="HTH_CROC1"/>
    <property type="match status" value="1"/>
</dbReference>
<keyword evidence="3" id="KW-1185">Reference proteome</keyword>
<dbReference type="InterPro" id="IPR001387">
    <property type="entry name" value="Cro/C1-type_HTH"/>
</dbReference>
<reference evidence="3" key="1">
    <citation type="journal article" date="2019" name="Microbiol. Immunol.">
        <title>Molecular and phenotypic characterization of Leptospira johnsonii sp. nov., Leptospira ellinghausenii sp. nov. and Leptospira ryugenii sp. nov. isolated from soil and water in Japan.</title>
        <authorList>
            <person name="Masuzawa T."/>
            <person name="Saito M."/>
            <person name="Nakao R."/>
            <person name="Nikaido Y."/>
            <person name="Matsumoto M."/>
            <person name="Ogawa M."/>
            <person name="Yokoyama M."/>
            <person name="Hidaka Y."/>
            <person name="Tomita J."/>
            <person name="Sakakibara K."/>
            <person name="Suzuki K."/>
            <person name="Yasuda S."/>
            <person name="Sato H."/>
            <person name="Yamaguchi M."/>
            <person name="Yoshida S.I."/>
            <person name="Koizumi N."/>
            <person name="Kawamura Y."/>
        </authorList>
    </citation>
    <scope>NUCLEOTIDE SEQUENCE [LARGE SCALE GENOMIC DNA]</scope>
    <source>
        <strain evidence="3">E18</strain>
    </source>
</reference>
<dbReference type="Proteomes" id="UP000245206">
    <property type="component" value="Unassembled WGS sequence"/>
</dbReference>
<name>A0A2P2DIS9_9LEPT</name>
<dbReference type="Pfam" id="PF01381">
    <property type="entry name" value="HTH_3"/>
    <property type="match status" value="1"/>
</dbReference>
<dbReference type="EMBL" id="BFAZ01000015">
    <property type="protein sequence ID" value="GBF44567.1"/>
    <property type="molecule type" value="Genomic_DNA"/>
</dbReference>
<gene>
    <name evidence="2" type="ORF">LPTSP2_38700</name>
</gene>
<dbReference type="AlphaFoldDB" id="A0A2P2DIS9"/>
<keyword evidence="2" id="KW-0238">DNA-binding</keyword>
<dbReference type="Gene3D" id="1.10.260.40">
    <property type="entry name" value="lambda repressor-like DNA-binding domains"/>
    <property type="match status" value="1"/>
</dbReference>
<evidence type="ECO:0000313" key="3">
    <source>
        <dbReference type="Proteomes" id="UP000245206"/>
    </source>
</evidence>
<dbReference type="GO" id="GO:0003677">
    <property type="term" value="F:DNA binding"/>
    <property type="evidence" value="ECO:0007669"/>
    <property type="project" value="UniProtKB-KW"/>
</dbReference>
<evidence type="ECO:0000313" key="2">
    <source>
        <dbReference type="EMBL" id="GBF44567.1"/>
    </source>
</evidence>
<dbReference type="RefSeq" id="WP_108961537.1">
    <property type="nucleotide sequence ID" value="NZ_BFAZ01000015.1"/>
</dbReference>
<organism evidence="2 3">
    <name type="scientific">Leptospira ellinghausenii</name>
    <dbReference type="NCBI Taxonomy" id="1917822"/>
    <lineage>
        <taxon>Bacteria</taxon>
        <taxon>Pseudomonadati</taxon>
        <taxon>Spirochaetota</taxon>
        <taxon>Spirochaetia</taxon>
        <taxon>Leptospirales</taxon>
        <taxon>Leptospiraceae</taxon>
        <taxon>Leptospira</taxon>
    </lineage>
</organism>
<dbReference type="InterPro" id="IPR010982">
    <property type="entry name" value="Lambda_DNA-bd_dom_sf"/>
</dbReference>
<feature type="domain" description="HTH cro/C1-type" evidence="1">
    <location>
        <begin position="14"/>
        <end position="69"/>
    </location>
</feature>
<dbReference type="SUPFAM" id="SSF47413">
    <property type="entry name" value="lambda repressor-like DNA-binding domains"/>
    <property type="match status" value="1"/>
</dbReference>
<dbReference type="OrthoDB" id="343788at2"/>
<sequence>MLLTHVRKKAIEAIRSEVKRRGLSIRMVVDITDLSYSQIQKILSDNHASASLDSILSLCEALKISFDLIIYPKFT</sequence>
<dbReference type="SMART" id="SM00530">
    <property type="entry name" value="HTH_XRE"/>
    <property type="match status" value="1"/>
</dbReference>
<proteinExistence type="predicted"/>
<protein>
    <submittedName>
        <fullName evidence="2">Cro/C1-type HTH DNA-binding domain protein</fullName>
    </submittedName>
</protein>
<comment type="caution">
    <text evidence="2">The sequence shown here is derived from an EMBL/GenBank/DDBJ whole genome shotgun (WGS) entry which is preliminary data.</text>
</comment>
<evidence type="ECO:0000259" key="1">
    <source>
        <dbReference type="PROSITE" id="PS50943"/>
    </source>
</evidence>
<accession>A0A2P2DIS9</accession>